<comment type="similarity">
    <text evidence="2">Belongs to the autoinducer-2 exporter (AI-2E) (TC 2.A.86) family.</text>
</comment>
<name>A0ABT9G8J3_LEPDI</name>
<accession>A0ABT9G8J3</accession>
<feature type="transmembrane region" description="Helical" evidence="6">
    <location>
        <begin position="235"/>
        <end position="254"/>
    </location>
</feature>
<keyword evidence="3 6" id="KW-0812">Transmembrane</keyword>
<dbReference type="PANTHER" id="PTHR21716">
    <property type="entry name" value="TRANSMEMBRANE PROTEIN"/>
    <property type="match status" value="1"/>
</dbReference>
<dbReference type="PANTHER" id="PTHR21716:SF4">
    <property type="entry name" value="TRANSMEMBRANE PROTEIN 245"/>
    <property type="match status" value="1"/>
</dbReference>
<dbReference type="EMBL" id="JAUZEE010000015">
    <property type="protein sequence ID" value="MDP4302804.1"/>
    <property type="molecule type" value="Genomic_DNA"/>
</dbReference>
<comment type="subcellular location">
    <subcellularLocation>
        <location evidence="1">Membrane</location>
        <topology evidence="1">Multi-pass membrane protein</topology>
    </subcellularLocation>
</comment>
<evidence type="ECO:0000256" key="4">
    <source>
        <dbReference type="ARBA" id="ARBA00022989"/>
    </source>
</evidence>
<evidence type="ECO:0000256" key="2">
    <source>
        <dbReference type="ARBA" id="ARBA00009773"/>
    </source>
</evidence>
<keyword evidence="4 6" id="KW-1133">Transmembrane helix</keyword>
<keyword evidence="8" id="KW-1185">Reference proteome</keyword>
<feature type="transmembrane region" description="Helical" evidence="6">
    <location>
        <begin position="261"/>
        <end position="284"/>
    </location>
</feature>
<protein>
    <submittedName>
        <fullName evidence="7">AI-2E family transporter</fullName>
    </submittedName>
</protein>
<evidence type="ECO:0000256" key="6">
    <source>
        <dbReference type="SAM" id="Phobius"/>
    </source>
</evidence>
<evidence type="ECO:0000313" key="8">
    <source>
        <dbReference type="Proteomes" id="UP001235760"/>
    </source>
</evidence>
<organism evidence="7 8">
    <name type="scientific">Leptothrix discophora</name>
    <dbReference type="NCBI Taxonomy" id="89"/>
    <lineage>
        <taxon>Bacteria</taxon>
        <taxon>Pseudomonadati</taxon>
        <taxon>Pseudomonadota</taxon>
        <taxon>Betaproteobacteria</taxon>
        <taxon>Burkholderiales</taxon>
        <taxon>Sphaerotilaceae</taxon>
        <taxon>Leptothrix</taxon>
    </lineage>
</organism>
<dbReference type="Proteomes" id="UP001235760">
    <property type="component" value="Unassembled WGS sequence"/>
</dbReference>
<gene>
    <name evidence="7" type="ORF">Q8X39_19370</name>
</gene>
<feature type="transmembrane region" description="Helical" evidence="6">
    <location>
        <begin position="24"/>
        <end position="42"/>
    </location>
</feature>
<evidence type="ECO:0000256" key="3">
    <source>
        <dbReference type="ARBA" id="ARBA00022692"/>
    </source>
</evidence>
<sequence length="360" mass="37037">MLTVLGLLALLGVGWIARPLYGPILWGCVIGLLFTPLQRRILRSLGDARPWPGLAALLALLVAVLVVLLPLALLSVALVGQAWQLYGRIESGAWQPLHLLQAAFGAAPPWLLGLLARLGLGDVATVLGQVNAGIVGASRYLATQAFGIGQNTLGALASGGIALYLAFFVLRDGAAFNAALQRAMPLAPPQAHLLADRAALVVRATVKGYLVVASVQGLLGGLAFAVLAIDSAVLWGAAMAALSLVPLVGAALVWGPVAVYLMATGSVVEGVALLLWGLLAVGLVDNLLRPRLIGHDTRLPDWAVLVSTLGGLSVFGLNGLLLGPAIAAMALTVWQMLPLRPAPEPEPEPGSPALTAADPP</sequence>
<reference evidence="7 8" key="1">
    <citation type="submission" date="2023-08" db="EMBL/GenBank/DDBJ databases">
        <authorList>
            <person name="Roldan D.M."/>
            <person name="Menes R.J."/>
        </authorList>
    </citation>
    <scope>NUCLEOTIDE SEQUENCE [LARGE SCALE GENOMIC DNA]</scope>
    <source>
        <strain evidence="7 8">CCM 2812</strain>
    </source>
</reference>
<evidence type="ECO:0000256" key="5">
    <source>
        <dbReference type="ARBA" id="ARBA00023136"/>
    </source>
</evidence>
<feature type="transmembrane region" description="Helical" evidence="6">
    <location>
        <begin position="209"/>
        <end position="229"/>
    </location>
</feature>
<evidence type="ECO:0000313" key="7">
    <source>
        <dbReference type="EMBL" id="MDP4302804.1"/>
    </source>
</evidence>
<feature type="transmembrane region" description="Helical" evidence="6">
    <location>
        <begin position="54"/>
        <end position="79"/>
    </location>
</feature>
<feature type="transmembrane region" description="Helical" evidence="6">
    <location>
        <begin position="304"/>
        <end position="331"/>
    </location>
</feature>
<dbReference type="Pfam" id="PF01594">
    <property type="entry name" value="AI-2E_transport"/>
    <property type="match status" value="1"/>
</dbReference>
<evidence type="ECO:0000256" key="1">
    <source>
        <dbReference type="ARBA" id="ARBA00004141"/>
    </source>
</evidence>
<feature type="transmembrane region" description="Helical" evidence="6">
    <location>
        <begin position="148"/>
        <end position="170"/>
    </location>
</feature>
<dbReference type="InterPro" id="IPR002549">
    <property type="entry name" value="AI-2E-like"/>
</dbReference>
<keyword evidence="5 6" id="KW-0472">Membrane</keyword>
<comment type="caution">
    <text evidence="7">The sequence shown here is derived from an EMBL/GenBank/DDBJ whole genome shotgun (WGS) entry which is preliminary data.</text>
</comment>
<proteinExistence type="inferred from homology"/>
<dbReference type="RefSeq" id="WP_305751345.1">
    <property type="nucleotide sequence ID" value="NZ_JAUZEE010000015.1"/>
</dbReference>